<feature type="binding site" evidence="3">
    <location>
        <position position="99"/>
    </location>
    <ligand>
        <name>substrate</name>
    </ligand>
</feature>
<organism evidence="5">
    <name type="scientific">Chelativorans sp. (strain BNC1)</name>
    <dbReference type="NCBI Taxonomy" id="266779"/>
    <lineage>
        <taxon>Bacteria</taxon>
        <taxon>Pseudomonadati</taxon>
        <taxon>Pseudomonadota</taxon>
        <taxon>Alphaproteobacteria</taxon>
        <taxon>Hyphomicrobiales</taxon>
        <taxon>Phyllobacteriaceae</taxon>
        <taxon>Chelativorans</taxon>
    </lineage>
</organism>
<dbReference type="PANTHER" id="PTHR10907">
    <property type="entry name" value="REGUCALCIN"/>
    <property type="match status" value="1"/>
</dbReference>
<dbReference type="InterPro" id="IPR011042">
    <property type="entry name" value="6-blade_b-propeller_TolB-like"/>
</dbReference>
<feature type="active site" description="Proton donor/acceptor" evidence="2">
    <location>
        <position position="194"/>
    </location>
</feature>
<evidence type="ECO:0000256" key="1">
    <source>
        <dbReference type="ARBA" id="ARBA00008853"/>
    </source>
</evidence>
<dbReference type="InterPro" id="IPR005511">
    <property type="entry name" value="SMP-30"/>
</dbReference>
<dbReference type="SUPFAM" id="SSF63829">
    <property type="entry name" value="Calcium-dependent phosphotriesterase"/>
    <property type="match status" value="1"/>
</dbReference>
<accession>Q11C07</accession>
<dbReference type="GO" id="GO:0004341">
    <property type="term" value="F:gluconolactonase activity"/>
    <property type="evidence" value="ECO:0007669"/>
    <property type="project" value="TreeGrafter"/>
</dbReference>
<evidence type="ECO:0000313" key="5">
    <source>
        <dbReference type="EMBL" id="ABG65068.1"/>
    </source>
</evidence>
<evidence type="ECO:0000256" key="3">
    <source>
        <dbReference type="PIRSR" id="PIRSR605511-2"/>
    </source>
</evidence>
<feature type="binding site" evidence="3">
    <location>
        <position position="145"/>
    </location>
    <ligand>
        <name>a divalent metal cation</name>
        <dbReference type="ChEBI" id="CHEBI:60240"/>
    </ligand>
</feature>
<proteinExistence type="inferred from homology"/>
<dbReference type="GO" id="GO:0050402">
    <property type="term" value="F:xylono-1,4-lactonase activity"/>
    <property type="evidence" value="ECO:0007669"/>
    <property type="project" value="UniProtKB-EC"/>
</dbReference>
<protein>
    <submittedName>
        <fullName evidence="5">Xylono-1,4-lactonase</fullName>
        <ecNumber evidence="5">3.1.1.68</ecNumber>
    </submittedName>
</protein>
<feature type="binding site" evidence="3">
    <location>
        <position position="97"/>
    </location>
    <ligand>
        <name>substrate</name>
    </ligand>
</feature>
<dbReference type="OrthoDB" id="2633250at2"/>
<comment type="cofactor">
    <cofactor evidence="3">
        <name>Zn(2+)</name>
        <dbReference type="ChEBI" id="CHEBI:29105"/>
    </cofactor>
    <text evidence="3">Binds 1 divalent metal cation per subunit.</text>
</comment>
<evidence type="ECO:0000256" key="2">
    <source>
        <dbReference type="PIRSR" id="PIRSR605511-1"/>
    </source>
</evidence>
<dbReference type="GO" id="GO:0005509">
    <property type="term" value="F:calcium ion binding"/>
    <property type="evidence" value="ECO:0007669"/>
    <property type="project" value="TreeGrafter"/>
</dbReference>
<dbReference type="Gene3D" id="2.120.10.30">
    <property type="entry name" value="TolB, C-terminal domain"/>
    <property type="match status" value="1"/>
</dbReference>
<dbReference type="GO" id="GO:0019853">
    <property type="term" value="P:L-ascorbic acid biosynthetic process"/>
    <property type="evidence" value="ECO:0007669"/>
    <property type="project" value="TreeGrafter"/>
</dbReference>
<dbReference type="EC" id="3.1.1.68" evidence="5"/>
<dbReference type="EMBL" id="CP000390">
    <property type="protein sequence ID" value="ABG65068.1"/>
    <property type="molecule type" value="Genomic_DNA"/>
</dbReference>
<evidence type="ECO:0000259" key="4">
    <source>
        <dbReference type="Pfam" id="PF08450"/>
    </source>
</evidence>
<reference evidence="5" key="1">
    <citation type="submission" date="2006-06" db="EMBL/GenBank/DDBJ databases">
        <title>Complete sequence of chromosome of Chelativorans sp. BNC1.</title>
        <authorList>
            <consortium name="US DOE Joint Genome Institute"/>
            <person name="Copeland A."/>
            <person name="Lucas S."/>
            <person name="Lapidus A."/>
            <person name="Barry K."/>
            <person name="Detter J.C."/>
            <person name="Glavina del Rio T."/>
            <person name="Hammon N."/>
            <person name="Israni S."/>
            <person name="Dalin E."/>
            <person name="Tice H."/>
            <person name="Pitluck S."/>
            <person name="Chertkov O."/>
            <person name="Brettin T."/>
            <person name="Bruce D."/>
            <person name="Han C."/>
            <person name="Tapia R."/>
            <person name="Gilna P."/>
            <person name="Schmutz J."/>
            <person name="Larimer F."/>
            <person name="Land M."/>
            <person name="Hauser L."/>
            <person name="Kyrpides N."/>
            <person name="Mikhailova N."/>
            <person name="Richardson P."/>
        </authorList>
    </citation>
    <scope>NUCLEOTIDE SEQUENCE</scope>
    <source>
        <strain evidence="5">BNC1</strain>
    </source>
</reference>
<dbReference type="STRING" id="266779.Meso_3700"/>
<dbReference type="PRINTS" id="PR01790">
    <property type="entry name" value="SMP30FAMILY"/>
</dbReference>
<dbReference type="AlphaFoldDB" id="Q11C07"/>
<dbReference type="eggNOG" id="COG3386">
    <property type="taxonomic scope" value="Bacteria"/>
</dbReference>
<dbReference type="Pfam" id="PF08450">
    <property type="entry name" value="SGL"/>
    <property type="match status" value="1"/>
</dbReference>
<gene>
    <name evidence="5" type="ordered locus">Meso_3700</name>
</gene>
<feature type="domain" description="SMP-30/Gluconolactonase/LRE-like region" evidence="4">
    <location>
        <begin position="12"/>
        <end position="253"/>
    </location>
</feature>
<dbReference type="PANTHER" id="PTHR10907:SF47">
    <property type="entry name" value="REGUCALCIN"/>
    <property type="match status" value="1"/>
</dbReference>
<keyword evidence="3" id="KW-0862">Zinc</keyword>
<dbReference type="InterPro" id="IPR013658">
    <property type="entry name" value="SGL"/>
</dbReference>
<keyword evidence="5" id="KW-0378">Hydrolase</keyword>
<dbReference type="HOGENOM" id="CLU_036110_3_1_5"/>
<dbReference type="KEGG" id="mes:Meso_3700"/>
<feature type="binding site" evidence="3">
    <location>
        <position position="13"/>
    </location>
    <ligand>
        <name>a divalent metal cation</name>
        <dbReference type="ChEBI" id="CHEBI:60240"/>
    </ligand>
</feature>
<keyword evidence="3" id="KW-0479">Metal-binding</keyword>
<sequence>MDVFFEAGMETGEGPIWDPRNGTLYCVDSTNPALWAFVPGSNQVRRYALPQQVGFAALTYKVDTVVLGLEDGLYAYDLNRRELRLIIDPEPGIAGNRINDGTVDIDGGLIFGTLDLGLRNPTGSAYKLFPDGRLLKFDEGYIVFNGPFADPANPRIFTVNSEVHEVYVFDREADGSFTNKRLFTEWPREWGIPDGLVMDSAGNVWIAHWDGSRITRFSPSGRYEAHIELPVGRVTKIAFGGEDLRTIYATTANRGVERRLQPLAGSVFRLEQDYRGLGPRFVADTLLAL</sequence>
<feature type="binding site" evidence="3">
    <location>
        <position position="194"/>
    </location>
    <ligand>
        <name>a divalent metal cation</name>
        <dbReference type="ChEBI" id="CHEBI:60240"/>
    </ligand>
</feature>
<name>Q11C07_CHESB</name>
<comment type="similarity">
    <text evidence="1">Belongs to the SMP-30/CGR1 family.</text>
</comment>